<feature type="transmembrane region" description="Helical" evidence="1">
    <location>
        <begin position="163"/>
        <end position="184"/>
    </location>
</feature>
<protein>
    <recommendedName>
        <fullName evidence="4">Ubiquitin carrier protein</fullName>
    </recommendedName>
</protein>
<keyword evidence="1" id="KW-0472">Membrane</keyword>
<reference evidence="2 3" key="1">
    <citation type="submission" date="2020-01" db="EMBL/GenBank/DDBJ databases">
        <title>Draft genome sequence of Aspergillus udagawae IFM 46972.</title>
        <authorList>
            <person name="Takahashi H."/>
            <person name="Yaguchi T."/>
        </authorList>
    </citation>
    <scope>NUCLEOTIDE SEQUENCE [LARGE SCALE GENOMIC DNA]</scope>
    <source>
        <strain evidence="2 3">IFM 46972</strain>
    </source>
</reference>
<organism evidence="2 3">
    <name type="scientific">Aspergillus udagawae</name>
    <dbReference type="NCBI Taxonomy" id="91492"/>
    <lineage>
        <taxon>Eukaryota</taxon>
        <taxon>Fungi</taxon>
        <taxon>Dikarya</taxon>
        <taxon>Ascomycota</taxon>
        <taxon>Pezizomycotina</taxon>
        <taxon>Eurotiomycetes</taxon>
        <taxon>Eurotiomycetidae</taxon>
        <taxon>Eurotiales</taxon>
        <taxon>Aspergillaceae</taxon>
        <taxon>Aspergillus</taxon>
        <taxon>Aspergillus subgen. Fumigati</taxon>
    </lineage>
</organism>
<dbReference type="AlphaFoldDB" id="A0A8H3N6C2"/>
<comment type="caution">
    <text evidence="2">The sequence shown here is derived from an EMBL/GenBank/DDBJ whole genome shotgun (WGS) entry which is preliminary data.</text>
</comment>
<name>A0A8H3N6C2_9EURO</name>
<sequence>MSSVSSVLIRRGAELISARLRDRGQSPMHVWLEALGLPIIIFTAVVFGFAIFWVHYTCIDVIATLAAVEDSNPKTYVRLDSEDSHDSFDPNDPEVAAASTTKPIASGLRSAIKHLRARGGSCFRGFRMYLAFTGFDLGAGLLIRGIVVIPIHSVSVSIFSTFLKQFIASMPFATWQMAWVHLVIAEKSPRSSYRRMLGLRHWPRIAPAAALYNFLMCAASLPISAAGPAGWVAMMAAPFEGYRGLLFVLAISILPVVFLTLASVPARGIFARVAASMLPEEDDPIVPFDRLFGGKVKPEIVGGSGKLGLRDAWTTFDWPARTRFVKVILKALAIEVALFVVGMLLMQGELALIYLLAA</sequence>
<keyword evidence="1" id="KW-1133">Transmembrane helix</keyword>
<feature type="transmembrane region" description="Helical" evidence="1">
    <location>
        <begin position="205"/>
        <end position="225"/>
    </location>
</feature>
<feature type="transmembrane region" description="Helical" evidence="1">
    <location>
        <begin position="128"/>
        <end position="151"/>
    </location>
</feature>
<gene>
    <name evidence="2" type="ORF">IFM46972_02141</name>
</gene>
<dbReference type="Proteomes" id="UP000465221">
    <property type="component" value="Unassembled WGS sequence"/>
</dbReference>
<keyword evidence="1" id="KW-0812">Transmembrane</keyword>
<evidence type="ECO:0000313" key="3">
    <source>
        <dbReference type="Proteomes" id="UP000465221"/>
    </source>
</evidence>
<evidence type="ECO:0000313" key="2">
    <source>
        <dbReference type="EMBL" id="GFF27695.1"/>
    </source>
</evidence>
<feature type="transmembrane region" description="Helical" evidence="1">
    <location>
        <begin position="331"/>
        <end position="357"/>
    </location>
</feature>
<evidence type="ECO:0000256" key="1">
    <source>
        <dbReference type="SAM" id="Phobius"/>
    </source>
</evidence>
<evidence type="ECO:0008006" key="4">
    <source>
        <dbReference type="Google" id="ProtNLM"/>
    </source>
</evidence>
<accession>A0A8H3N6C2</accession>
<dbReference type="EMBL" id="BLKC01000010">
    <property type="protein sequence ID" value="GFF27695.1"/>
    <property type="molecule type" value="Genomic_DNA"/>
</dbReference>
<proteinExistence type="predicted"/>
<feature type="transmembrane region" description="Helical" evidence="1">
    <location>
        <begin position="30"/>
        <end position="54"/>
    </location>
</feature>
<feature type="transmembrane region" description="Helical" evidence="1">
    <location>
        <begin position="245"/>
        <end position="264"/>
    </location>
</feature>